<feature type="region of interest" description="Disordered" evidence="10">
    <location>
        <begin position="123"/>
        <end position="157"/>
    </location>
</feature>
<evidence type="ECO:0000256" key="3">
    <source>
        <dbReference type="ARBA" id="ARBA00022448"/>
    </source>
</evidence>
<evidence type="ECO:0000256" key="9">
    <source>
        <dbReference type="ARBA" id="ARBA00023136"/>
    </source>
</evidence>
<protein>
    <recommendedName>
        <fullName evidence="12">TonB C-terminal domain-containing protein</fullName>
    </recommendedName>
</protein>
<proteinExistence type="inferred from homology"/>
<comment type="similarity">
    <text evidence="2">Belongs to the TonB family.</text>
</comment>
<keyword evidence="3" id="KW-0813">Transport</keyword>
<feature type="region of interest" description="Disordered" evidence="10">
    <location>
        <begin position="57"/>
        <end position="79"/>
    </location>
</feature>
<evidence type="ECO:0000256" key="8">
    <source>
        <dbReference type="ARBA" id="ARBA00022989"/>
    </source>
</evidence>
<evidence type="ECO:0000256" key="11">
    <source>
        <dbReference type="SAM" id="Phobius"/>
    </source>
</evidence>
<dbReference type="PANTHER" id="PTHR33446:SF11">
    <property type="entry name" value="TONB3"/>
    <property type="match status" value="1"/>
</dbReference>
<dbReference type="GO" id="GO:0098797">
    <property type="term" value="C:plasma membrane protein complex"/>
    <property type="evidence" value="ECO:0007669"/>
    <property type="project" value="TreeGrafter"/>
</dbReference>
<dbReference type="InterPro" id="IPR051045">
    <property type="entry name" value="TonB-dependent_transducer"/>
</dbReference>
<comment type="subcellular location">
    <subcellularLocation>
        <location evidence="1">Cell inner membrane</location>
        <topology evidence="1">Single-pass membrane protein</topology>
        <orientation evidence="1">Periplasmic side</orientation>
    </subcellularLocation>
</comment>
<dbReference type="NCBIfam" id="TIGR01352">
    <property type="entry name" value="tonB_Cterm"/>
    <property type="match status" value="1"/>
</dbReference>
<dbReference type="AlphaFoldDB" id="A0A6J4MF39"/>
<dbReference type="PANTHER" id="PTHR33446">
    <property type="entry name" value="PROTEIN TONB-RELATED"/>
    <property type="match status" value="1"/>
</dbReference>
<keyword evidence="8 11" id="KW-1133">Transmembrane helix</keyword>
<evidence type="ECO:0000256" key="5">
    <source>
        <dbReference type="ARBA" id="ARBA00022519"/>
    </source>
</evidence>
<gene>
    <name evidence="13" type="ORF">AVDCRST_MAG89-3534</name>
</gene>
<evidence type="ECO:0000256" key="4">
    <source>
        <dbReference type="ARBA" id="ARBA00022475"/>
    </source>
</evidence>
<dbReference type="SUPFAM" id="SSF74653">
    <property type="entry name" value="TolA/TonB C-terminal domain"/>
    <property type="match status" value="1"/>
</dbReference>
<dbReference type="Gene3D" id="3.30.1150.10">
    <property type="match status" value="1"/>
</dbReference>
<keyword evidence="4" id="KW-1003">Cell membrane</keyword>
<dbReference type="GO" id="GO:0015031">
    <property type="term" value="P:protein transport"/>
    <property type="evidence" value="ECO:0007669"/>
    <property type="project" value="UniProtKB-KW"/>
</dbReference>
<dbReference type="PROSITE" id="PS52015">
    <property type="entry name" value="TONB_CTD"/>
    <property type="match status" value="1"/>
</dbReference>
<evidence type="ECO:0000256" key="10">
    <source>
        <dbReference type="SAM" id="MobiDB-lite"/>
    </source>
</evidence>
<organism evidence="13">
    <name type="scientific">uncultured Gemmatimonadota bacterium</name>
    <dbReference type="NCBI Taxonomy" id="203437"/>
    <lineage>
        <taxon>Bacteria</taxon>
        <taxon>Pseudomonadati</taxon>
        <taxon>Gemmatimonadota</taxon>
        <taxon>environmental samples</taxon>
    </lineage>
</organism>
<name>A0A6J4MF39_9BACT</name>
<evidence type="ECO:0000259" key="12">
    <source>
        <dbReference type="PROSITE" id="PS52015"/>
    </source>
</evidence>
<dbReference type="InterPro" id="IPR006260">
    <property type="entry name" value="TonB/TolA_C"/>
</dbReference>
<keyword evidence="7" id="KW-0653">Protein transport</keyword>
<dbReference type="GO" id="GO:0055085">
    <property type="term" value="P:transmembrane transport"/>
    <property type="evidence" value="ECO:0007669"/>
    <property type="project" value="InterPro"/>
</dbReference>
<keyword evidence="6 11" id="KW-0812">Transmembrane</keyword>
<dbReference type="Pfam" id="PF03544">
    <property type="entry name" value="TonB_C"/>
    <property type="match status" value="1"/>
</dbReference>
<evidence type="ECO:0000313" key="13">
    <source>
        <dbReference type="EMBL" id="CAA9357633.1"/>
    </source>
</evidence>
<dbReference type="InterPro" id="IPR037682">
    <property type="entry name" value="TonB_C"/>
</dbReference>
<feature type="domain" description="TonB C-terminal" evidence="12">
    <location>
        <begin position="163"/>
        <end position="255"/>
    </location>
</feature>
<keyword evidence="9 11" id="KW-0472">Membrane</keyword>
<evidence type="ECO:0000256" key="6">
    <source>
        <dbReference type="ARBA" id="ARBA00022692"/>
    </source>
</evidence>
<accession>A0A6J4MF39</accession>
<evidence type="ECO:0000256" key="1">
    <source>
        <dbReference type="ARBA" id="ARBA00004383"/>
    </source>
</evidence>
<evidence type="ECO:0000256" key="7">
    <source>
        <dbReference type="ARBA" id="ARBA00022927"/>
    </source>
</evidence>
<evidence type="ECO:0000256" key="2">
    <source>
        <dbReference type="ARBA" id="ARBA00006555"/>
    </source>
</evidence>
<sequence length="255" mass="27293">MFQILVREKKRRAISPLFLAVSAAAHIAIFGGVMYAAAGEPDTPQETVRDVWEIPNIPTKAPEPPQVDPVETQTPEDPAPEAPVVGQTLVLQPPTEVPDVIAPPRANETPITQAMVSGIGKPGDVIGTPDPADTQPATGNTDPGTPVKPGDWVPGEGDVDELPTLERNGLARLMERNYPQQLRDARVSGRALVEVIVDPDGRVRPGSAKVIETSHPAFEDATLRAAERFRFRPAKIAGMVVPVKVAIPVVWTTSD</sequence>
<feature type="transmembrane region" description="Helical" evidence="11">
    <location>
        <begin position="17"/>
        <end position="38"/>
    </location>
</feature>
<dbReference type="GO" id="GO:0031992">
    <property type="term" value="F:energy transducer activity"/>
    <property type="evidence" value="ECO:0007669"/>
    <property type="project" value="TreeGrafter"/>
</dbReference>
<reference evidence="13" key="1">
    <citation type="submission" date="2020-02" db="EMBL/GenBank/DDBJ databases">
        <authorList>
            <person name="Meier V. D."/>
        </authorList>
    </citation>
    <scope>NUCLEOTIDE SEQUENCE</scope>
    <source>
        <strain evidence="13">AVDCRST_MAG89</strain>
    </source>
</reference>
<keyword evidence="5" id="KW-0997">Cell inner membrane</keyword>
<dbReference type="EMBL" id="CADCTV010000736">
    <property type="protein sequence ID" value="CAA9357633.1"/>
    <property type="molecule type" value="Genomic_DNA"/>
</dbReference>